<evidence type="ECO:0000313" key="4">
    <source>
        <dbReference type="Proteomes" id="UP001159428"/>
    </source>
</evidence>
<feature type="region of interest" description="Disordered" evidence="1">
    <location>
        <begin position="30"/>
        <end position="51"/>
    </location>
</feature>
<protein>
    <submittedName>
        <fullName evidence="3">Uncharacterized protein</fullName>
    </submittedName>
</protein>
<organism evidence="3 4">
    <name type="scientific">Pocillopora meandrina</name>
    <dbReference type="NCBI Taxonomy" id="46732"/>
    <lineage>
        <taxon>Eukaryota</taxon>
        <taxon>Metazoa</taxon>
        <taxon>Cnidaria</taxon>
        <taxon>Anthozoa</taxon>
        <taxon>Hexacorallia</taxon>
        <taxon>Scleractinia</taxon>
        <taxon>Astrocoeniina</taxon>
        <taxon>Pocilloporidae</taxon>
        <taxon>Pocillopora</taxon>
    </lineage>
</organism>
<comment type="caution">
    <text evidence="3">The sequence shown here is derived from an EMBL/GenBank/DDBJ whole genome shotgun (WGS) entry which is preliminary data.</text>
</comment>
<reference evidence="3 4" key="1">
    <citation type="submission" date="2022-05" db="EMBL/GenBank/DDBJ databases">
        <authorList>
            <consortium name="Genoscope - CEA"/>
            <person name="William W."/>
        </authorList>
    </citation>
    <scope>NUCLEOTIDE SEQUENCE [LARGE SCALE GENOMIC DNA]</scope>
</reference>
<proteinExistence type="predicted"/>
<dbReference type="AlphaFoldDB" id="A0AAU9W1J3"/>
<dbReference type="Proteomes" id="UP001159428">
    <property type="component" value="Unassembled WGS sequence"/>
</dbReference>
<keyword evidence="2" id="KW-0732">Signal</keyword>
<name>A0AAU9W1J3_9CNID</name>
<dbReference type="EMBL" id="CALNXJ010000006">
    <property type="protein sequence ID" value="CAH3041407.1"/>
    <property type="molecule type" value="Genomic_DNA"/>
</dbReference>
<feature type="chain" id="PRO_5043471300" evidence="2">
    <location>
        <begin position="25"/>
        <end position="210"/>
    </location>
</feature>
<evidence type="ECO:0000256" key="1">
    <source>
        <dbReference type="SAM" id="MobiDB-lite"/>
    </source>
</evidence>
<evidence type="ECO:0000313" key="3">
    <source>
        <dbReference type="EMBL" id="CAH3041407.1"/>
    </source>
</evidence>
<gene>
    <name evidence="3" type="ORF">PMEA_00029196</name>
</gene>
<evidence type="ECO:0000256" key="2">
    <source>
        <dbReference type="SAM" id="SignalP"/>
    </source>
</evidence>
<sequence>MFPEHITVFIFVGLSFAQVSQTTALNMSTPARFKPTSPTPQRDCRVDEEPTADSSCGRYTIQLHEDRWNASLNDSSSKIYRDLKKNLTDILCDKLKIYSPMVMFSEVTFKKAAGDWPIAKVKVCLVLIDMEALLHSYTKNYTYEAVGVTFSEWKPKDGECKKCDGGGGPFVVEGVCKKKEHSCRGHKYKSKDSKDCVTYCPSASSLGRKG</sequence>
<keyword evidence="4" id="KW-1185">Reference proteome</keyword>
<feature type="signal peptide" evidence="2">
    <location>
        <begin position="1"/>
        <end position="24"/>
    </location>
</feature>
<accession>A0AAU9W1J3</accession>